<name>A0ABD0KSH1_9CAEN</name>
<organism evidence="1 2">
    <name type="scientific">Batillaria attramentaria</name>
    <dbReference type="NCBI Taxonomy" id="370345"/>
    <lineage>
        <taxon>Eukaryota</taxon>
        <taxon>Metazoa</taxon>
        <taxon>Spiralia</taxon>
        <taxon>Lophotrochozoa</taxon>
        <taxon>Mollusca</taxon>
        <taxon>Gastropoda</taxon>
        <taxon>Caenogastropoda</taxon>
        <taxon>Sorbeoconcha</taxon>
        <taxon>Cerithioidea</taxon>
        <taxon>Batillariidae</taxon>
        <taxon>Batillaria</taxon>
    </lineage>
</organism>
<reference evidence="1 2" key="1">
    <citation type="journal article" date="2023" name="Sci. Data">
        <title>Genome assembly of the Korean intertidal mud-creeper Batillaria attramentaria.</title>
        <authorList>
            <person name="Patra A.K."/>
            <person name="Ho P.T."/>
            <person name="Jun S."/>
            <person name="Lee S.J."/>
            <person name="Kim Y."/>
            <person name="Won Y.J."/>
        </authorList>
    </citation>
    <scope>NUCLEOTIDE SEQUENCE [LARGE SCALE GENOMIC DNA]</scope>
    <source>
        <strain evidence="1">Wonlab-2016</strain>
    </source>
</reference>
<feature type="non-terminal residue" evidence="1">
    <location>
        <position position="1"/>
    </location>
</feature>
<protein>
    <submittedName>
        <fullName evidence="1">Uncharacterized protein</fullName>
    </submittedName>
</protein>
<gene>
    <name evidence="1" type="ORF">BaRGS_00018706</name>
</gene>
<accession>A0ABD0KSH1</accession>
<keyword evidence="2" id="KW-1185">Reference proteome</keyword>
<evidence type="ECO:0000313" key="2">
    <source>
        <dbReference type="Proteomes" id="UP001519460"/>
    </source>
</evidence>
<feature type="non-terminal residue" evidence="1">
    <location>
        <position position="56"/>
    </location>
</feature>
<proteinExistence type="predicted"/>
<evidence type="ECO:0000313" key="1">
    <source>
        <dbReference type="EMBL" id="KAK7490006.1"/>
    </source>
</evidence>
<dbReference type="AlphaFoldDB" id="A0ABD0KSH1"/>
<dbReference type="Proteomes" id="UP001519460">
    <property type="component" value="Unassembled WGS sequence"/>
</dbReference>
<sequence>PSGKCSGLVLWSMPTRWMPTKSIVLGLPVQHLPTNLETKRLTHFLNSLQEMAICTG</sequence>
<comment type="caution">
    <text evidence="1">The sequence shown here is derived from an EMBL/GenBank/DDBJ whole genome shotgun (WGS) entry which is preliminary data.</text>
</comment>
<dbReference type="EMBL" id="JACVVK020000131">
    <property type="protein sequence ID" value="KAK7490006.1"/>
    <property type="molecule type" value="Genomic_DNA"/>
</dbReference>